<evidence type="ECO:0000313" key="2">
    <source>
        <dbReference type="Proteomes" id="UP001432146"/>
    </source>
</evidence>
<dbReference type="AlphaFoldDB" id="A0AAW1AJW1"/>
<reference evidence="1 2" key="1">
    <citation type="submission" date="2024-05" db="EMBL/GenBank/DDBJ databases">
        <title>The nuclear and mitochondrial genome assemblies of Tetragonisca angustula (Apidae: Meliponini), a tiny yet remarkable pollinator in the Neotropics.</title>
        <authorList>
            <person name="Ferrari R."/>
            <person name="Ricardo P.C."/>
            <person name="Dias F.C."/>
            <person name="Araujo N.S."/>
            <person name="Soares D.O."/>
            <person name="Zhou Q.-S."/>
            <person name="Zhu C.-D."/>
            <person name="Coutinho L."/>
            <person name="Airas M.C."/>
            <person name="Batista T.M."/>
        </authorList>
    </citation>
    <scope>NUCLEOTIDE SEQUENCE [LARGE SCALE GENOMIC DNA]</scope>
    <source>
        <strain evidence="1">ASF017062</strain>
        <tissue evidence="1">Abdomen</tissue>
    </source>
</reference>
<organism evidence="1 2">
    <name type="scientific">Tetragonisca angustula</name>
    <dbReference type="NCBI Taxonomy" id="166442"/>
    <lineage>
        <taxon>Eukaryota</taxon>
        <taxon>Metazoa</taxon>
        <taxon>Ecdysozoa</taxon>
        <taxon>Arthropoda</taxon>
        <taxon>Hexapoda</taxon>
        <taxon>Insecta</taxon>
        <taxon>Pterygota</taxon>
        <taxon>Neoptera</taxon>
        <taxon>Endopterygota</taxon>
        <taxon>Hymenoptera</taxon>
        <taxon>Apocrita</taxon>
        <taxon>Aculeata</taxon>
        <taxon>Apoidea</taxon>
        <taxon>Anthophila</taxon>
        <taxon>Apidae</taxon>
        <taxon>Tetragonisca</taxon>
    </lineage>
</organism>
<keyword evidence="2" id="KW-1185">Reference proteome</keyword>
<evidence type="ECO:0000313" key="1">
    <source>
        <dbReference type="EMBL" id="KAK9310128.1"/>
    </source>
</evidence>
<accession>A0AAW1AJW1</accession>
<sequence length="86" mass="9412">MLARQIRTITARTSAVAVKCANVANTRRESLRKLAELRPLPVIKSKEGRRYAEYAGRPWSDYGGKGHGVSCTVLGRRVGQSQSVGL</sequence>
<protein>
    <submittedName>
        <fullName evidence="1">Uncharacterized protein</fullName>
    </submittedName>
</protein>
<comment type="caution">
    <text evidence="1">The sequence shown here is derived from an EMBL/GenBank/DDBJ whole genome shotgun (WGS) entry which is preliminary data.</text>
</comment>
<gene>
    <name evidence="1" type="ORF">QLX08_000418</name>
</gene>
<dbReference type="Proteomes" id="UP001432146">
    <property type="component" value="Unassembled WGS sequence"/>
</dbReference>
<name>A0AAW1AJW1_9HYME</name>
<proteinExistence type="predicted"/>
<dbReference type="EMBL" id="JAWNGG020000005">
    <property type="protein sequence ID" value="KAK9310128.1"/>
    <property type="molecule type" value="Genomic_DNA"/>
</dbReference>